<feature type="compositionally biased region" description="Polar residues" evidence="1">
    <location>
        <begin position="1093"/>
        <end position="1109"/>
    </location>
</feature>
<dbReference type="EMBL" id="BMAT01000653">
    <property type="protein sequence ID" value="GFR70351.1"/>
    <property type="molecule type" value="Genomic_DNA"/>
</dbReference>
<feature type="domain" description="MAM" evidence="2">
    <location>
        <begin position="908"/>
        <end position="1074"/>
    </location>
</feature>
<feature type="domain" description="MAM" evidence="2">
    <location>
        <begin position="1289"/>
        <end position="1449"/>
    </location>
</feature>
<dbReference type="PANTHER" id="PTHR23282:SF101">
    <property type="entry name" value="MAM DOMAIN-CONTAINING PROTEIN"/>
    <property type="match status" value="1"/>
</dbReference>
<reference evidence="3 4" key="1">
    <citation type="journal article" date="2021" name="Elife">
        <title>Chloroplast acquisition without the gene transfer in kleptoplastic sea slugs, Plakobranchus ocellatus.</title>
        <authorList>
            <person name="Maeda T."/>
            <person name="Takahashi S."/>
            <person name="Yoshida T."/>
            <person name="Shimamura S."/>
            <person name="Takaki Y."/>
            <person name="Nagai Y."/>
            <person name="Toyoda A."/>
            <person name="Suzuki Y."/>
            <person name="Arimoto A."/>
            <person name="Ishii H."/>
            <person name="Satoh N."/>
            <person name="Nishiyama T."/>
            <person name="Hasebe M."/>
            <person name="Maruyama T."/>
            <person name="Minagawa J."/>
            <person name="Obokata J."/>
            <person name="Shigenobu S."/>
        </authorList>
    </citation>
    <scope>NUCLEOTIDE SEQUENCE [LARGE SCALE GENOMIC DNA]</scope>
</reference>
<feature type="domain" description="MAM" evidence="2">
    <location>
        <begin position="1650"/>
        <end position="1816"/>
    </location>
</feature>
<dbReference type="SUPFAM" id="SSF49899">
    <property type="entry name" value="Concanavalin A-like lectins/glucanases"/>
    <property type="match status" value="11"/>
</dbReference>
<dbReference type="InterPro" id="IPR000998">
    <property type="entry name" value="MAM_dom"/>
</dbReference>
<dbReference type="PRINTS" id="PR00020">
    <property type="entry name" value="MAMDOMAIN"/>
</dbReference>
<evidence type="ECO:0000259" key="2">
    <source>
        <dbReference type="PROSITE" id="PS50060"/>
    </source>
</evidence>
<dbReference type="InterPro" id="IPR051560">
    <property type="entry name" value="MAM_domain-containing"/>
</dbReference>
<feature type="compositionally biased region" description="Polar residues" evidence="1">
    <location>
        <begin position="1849"/>
        <end position="1870"/>
    </location>
</feature>
<proteinExistence type="predicted"/>
<protein>
    <submittedName>
        <fullName evidence="3">MAM and LDL-receptor class A domain-containing protein 1-like</fullName>
    </submittedName>
</protein>
<dbReference type="Pfam" id="PF00629">
    <property type="entry name" value="MAM"/>
    <property type="match status" value="10"/>
</dbReference>
<feature type="region of interest" description="Disordered" evidence="1">
    <location>
        <begin position="1843"/>
        <end position="1870"/>
    </location>
</feature>
<dbReference type="CDD" id="cd06263">
    <property type="entry name" value="MAM"/>
    <property type="match status" value="10"/>
</dbReference>
<feature type="domain" description="MAM" evidence="2">
    <location>
        <begin position="1451"/>
        <end position="1617"/>
    </location>
</feature>
<feature type="domain" description="MAM" evidence="2">
    <location>
        <begin position="379"/>
        <end position="545"/>
    </location>
</feature>
<dbReference type="Gene3D" id="2.60.120.200">
    <property type="match status" value="11"/>
</dbReference>
<keyword evidence="4" id="KW-1185">Reference proteome</keyword>
<feature type="domain" description="MAM" evidence="2">
    <location>
        <begin position="69"/>
        <end position="188"/>
    </location>
</feature>
<dbReference type="PANTHER" id="PTHR23282">
    <property type="entry name" value="APICAL ENDOSOMAL GLYCOPROTEIN PRECURSOR"/>
    <property type="match status" value="1"/>
</dbReference>
<accession>A0AAV4FBF3</accession>
<feature type="domain" description="MAM" evidence="2">
    <location>
        <begin position="1112"/>
        <end position="1282"/>
    </location>
</feature>
<feature type="domain" description="MAM" evidence="2">
    <location>
        <begin position="1820"/>
        <end position="1866"/>
    </location>
</feature>
<feature type="domain" description="MAM" evidence="2">
    <location>
        <begin position="209"/>
        <end position="377"/>
    </location>
</feature>
<dbReference type="InterPro" id="IPR013320">
    <property type="entry name" value="ConA-like_dom_sf"/>
</dbReference>
<feature type="region of interest" description="Disordered" evidence="1">
    <location>
        <begin position="1079"/>
        <end position="1109"/>
    </location>
</feature>
<feature type="region of interest" description="Disordered" evidence="1">
    <location>
        <begin position="1134"/>
        <end position="1153"/>
    </location>
</feature>
<dbReference type="PROSITE" id="PS50060">
    <property type="entry name" value="MAM_2"/>
    <property type="match status" value="11"/>
</dbReference>
<evidence type="ECO:0000256" key="1">
    <source>
        <dbReference type="SAM" id="MobiDB-lite"/>
    </source>
</evidence>
<sequence length="1870" mass="202097">MDQRHLRPRSYLKLDRPLLTQTRLAVTSRPACAPGVNFKMTRETGHVTRAGHLPLAPGLRLTTPQEVRGYYIYLEASTGQASKGGKARIESKTITPRQPRQCLTFWYHMQGSQMGILRVYIKTGSGQQLTTPRWIRTGEQGNTWLKALLSIEDNKPYSVVLEAEKNSFTSLGDIAVDDIYLADGFCADITSTASPGVSSAPLAYGATVRSCDFEDDTTICGYTQGSANTFNWQLTTQGTGTVNTGPNSDHTYQTPKGHYVFIDASGVPIGAKAQFISPPYNDAKIGDVCLHFFYFMYGSNVGALNLYVKSVTQSALGQPIWKMTGNQGQRWIQTEVTIRAASFKGAYQIIFEGIRGTNYRADIALDDISFTAGACSNQGDCNFETGLCGWTPQPGQKVGWSSVKARQSLSTPTGDHTLGNSQGTFLFLDSQAAHSAGDVATVISETFPPSPSNGRCLTFWFFLRGNQQATFNVVIRTPGSQTEKVAWSLKNANQYNDWKQARVPIPPSTRDYFIKMVGQYGPDVNSPVGGIGVDDVTFTDSACALYPPEANPPPQTPPTPPASTSAPTGPMNCDFETGLCAWRQDKTESFDWMVNSGTGQTSGTGPIGDHTQQNGGGKYVYVETTLGRATQAGDKARIIGPDTTPGTYCVQFWYQMFGRHVNRLNVYVQTGLVLPKVTWTRQGSLGRNWRYGEVDVKVTRKFNILFEADMGANFEGNIALDDIKLVVGSCTGIPPSLKSSVLKACTFETDLCGFSPDNTDNFDWVKNTGSTRSTGTGPTTDHTLQTDAGHYVYAEASQPHKPGNKARLESPQISATPSGPRCISFWYSMYGRQMGTLNVYIRRSGALGSPVWTRHDDQGQSWKQASVSIQSGSTPFTVVFEAIVGVGYYSDIALDDIIISNTDCSHPADCNFETGGKCTWKNDEKLDNFDWQVTSQTTGSANTGPVADHTRQDATGKYAFIDASSPRKPGDKAWYISQDLSPHASPTCLTFWANMYGATVGTLNVWVRQSSDASLRPVWSVAGAQGKDWFKAQTSIPPQTGSYQVIFEGVRGSSWNGDIAIDDISFKLDTKCAVVPSQATPNFGPITQPPRGGSTTPNPVGTTASGQSSTGVTCNFDRGLCGWSQSLNNDFPWLRHNKPTDSQGTGPPSDHTGGTLIAELGGYYMYIEASNSTTGQKATLISPMVTIQQRGTKCFSMYYYMLGKHVDKLQVFSATATPNGNPGTPTLLWTKQGTQGSKWSRVQLSISSPASLTLLITGTRGIGYQGDIAIDDISLTDGVCKGDGAVSQQNCNFEYPCSYQNEAGTLQNWDLRVGNTMATSGGPLVDHTTSTGNGHYVSVLATNPSRPNTKARYVSAPFLAGTGDFCLVFWYQLFGADVGVLRLRLQDGTSEAVRWSRTGDQGKSWNKAQVPLKIASDQSKVVFEAQMGTGVSGAIALDDIVVRKSPCPVPPECNFDNGDACSWTNVQSVDDFDWTFNKGTTNSTGTGPTKDHTSGSAAAGGYIYIEASSPQKRDDVAYLLSESLQATQGDACLKFWYSMKGSGIGELRLTYVQGRKLPGTLLWQYGRNIGNREWSQATVPITSSTEFQLLFIGVVGTSYAGDIAIDDITLTRQRCPLTPSAALPPGGTTAGPVVATTKAAGSVTSSQTGVNCNFESGICGWSNARSGDDYDWAWGKTASQVLPGSNLVPAVDHTLNSGSGRYLYYNMNQKRSGDYGATAKLISPQLQGSGIQCLSYWYNMASNVRKLEVTIKSGSSTGTPIQRLTGVQSSGWVQTSISFNYRGSYQIVFTGTKGVNGIDGVIGLDDIALSNGQCLRQGSNLCTFETDVCSFTQDQQDDYDWTRDDRGTATLSTGPSVDHTYGTNKGKTHQ</sequence>
<name>A0AAV4FBF3_9GAST</name>
<dbReference type="PROSITE" id="PS00740">
    <property type="entry name" value="MAM_1"/>
    <property type="match status" value="1"/>
</dbReference>
<feature type="domain" description="MAM" evidence="2">
    <location>
        <begin position="571"/>
        <end position="732"/>
    </location>
</feature>
<organism evidence="3 4">
    <name type="scientific">Elysia marginata</name>
    <dbReference type="NCBI Taxonomy" id="1093978"/>
    <lineage>
        <taxon>Eukaryota</taxon>
        <taxon>Metazoa</taxon>
        <taxon>Spiralia</taxon>
        <taxon>Lophotrochozoa</taxon>
        <taxon>Mollusca</taxon>
        <taxon>Gastropoda</taxon>
        <taxon>Heterobranchia</taxon>
        <taxon>Euthyneura</taxon>
        <taxon>Panpulmonata</taxon>
        <taxon>Sacoglossa</taxon>
        <taxon>Placobranchoidea</taxon>
        <taxon>Plakobranchidae</taxon>
        <taxon>Elysia</taxon>
    </lineage>
</organism>
<feature type="domain" description="MAM" evidence="2">
    <location>
        <begin position="743"/>
        <end position="906"/>
    </location>
</feature>
<dbReference type="Proteomes" id="UP000762676">
    <property type="component" value="Unassembled WGS sequence"/>
</dbReference>
<comment type="caution">
    <text evidence="3">The sequence shown here is derived from an EMBL/GenBank/DDBJ whole genome shotgun (WGS) entry which is preliminary data.</text>
</comment>
<feature type="compositionally biased region" description="Pro residues" evidence="1">
    <location>
        <begin position="549"/>
        <end position="561"/>
    </location>
</feature>
<feature type="region of interest" description="Disordered" evidence="1">
    <location>
        <begin position="543"/>
        <end position="570"/>
    </location>
</feature>
<dbReference type="SMART" id="SM00137">
    <property type="entry name" value="MAM"/>
    <property type="match status" value="10"/>
</dbReference>
<evidence type="ECO:0000313" key="4">
    <source>
        <dbReference type="Proteomes" id="UP000762676"/>
    </source>
</evidence>
<dbReference type="GO" id="GO:0016020">
    <property type="term" value="C:membrane"/>
    <property type="evidence" value="ECO:0007669"/>
    <property type="project" value="InterPro"/>
</dbReference>
<gene>
    <name evidence="3" type="ORF">ElyMa_000325400</name>
</gene>
<evidence type="ECO:0000313" key="3">
    <source>
        <dbReference type="EMBL" id="GFR70351.1"/>
    </source>
</evidence>